<dbReference type="PANTHER" id="PTHR45889">
    <property type="entry name" value="IG-LIKE DOMAIN-CONTAINING PROTEIN"/>
    <property type="match status" value="1"/>
</dbReference>
<keyword evidence="6" id="KW-0732">Signal</keyword>
<protein>
    <submittedName>
        <fullName evidence="9">Fasciclin-3 isoform X1</fullName>
    </submittedName>
</protein>
<dbReference type="Pfam" id="PF07679">
    <property type="entry name" value="I-set"/>
    <property type="match status" value="1"/>
</dbReference>
<dbReference type="GO" id="GO:0016020">
    <property type="term" value="C:membrane"/>
    <property type="evidence" value="ECO:0007669"/>
    <property type="project" value="UniProtKB-SubCell"/>
</dbReference>
<evidence type="ECO:0000256" key="2">
    <source>
        <dbReference type="ARBA" id="ARBA00023136"/>
    </source>
</evidence>
<evidence type="ECO:0000313" key="8">
    <source>
        <dbReference type="Proteomes" id="UP000504606"/>
    </source>
</evidence>
<feature type="region of interest" description="Disordered" evidence="4">
    <location>
        <begin position="391"/>
        <end position="448"/>
    </location>
</feature>
<proteinExistence type="predicted"/>
<dbReference type="CTD" id="35097"/>
<feature type="compositionally biased region" description="Polar residues" evidence="4">
    <location>
        <begin position="417"/>
        <end position="435"/>
    </location>
</feature>
<keyword evidence="5" id="KW-0812">Transmembrane</keyword>
<dbReference type="SMART" id="SM00409">
    <property type="entry name" value="IG"/>
    <property type="match status" value="2"/>
</dbReference>
<feature type="region of interest" description="Disordered" evidence="4">
    <location>
        <begin position="515"/>
        <end position="544"/>
    </location>
</feature>
<name>A0A9C6WYF5_FRAOC</name>
<dbReference type="InterPro" id="IPR007110">
    <property type="entry name" value="Ig-like_dom"/>
</dbReference>
<reference evidence="9" key="1">
    <citation type="submission" date="2025-08" db="UniProtKB">
        <authorList>
            <consortium name="RefSeq"/>
        </authorList>
    </citation>
    <scope>IDENTIFICATION</scope>
    <source>
        <tissue evidence="9">Whole organism</tissue>
    </source>
</reference>
<evidence type="ECO:0000259" key="7">
    <source>
        <dbReference type="PROSITE" id="PS50835"/>
    </source>
</evidence>
<keyword evidence="2 5" id="KW-0472">Membrane</keyword>
<gene>
    <name evidence="9" type="primary">LOC113213170</name>
</gene>
<comment type="subcellular location">
    <subcellularLocation>
        <location evidence="1">Membrane</location>
        <topology evidence="1">Single-pass membrane protein</topology>
    </subcellularLocation>
</comment>
<dbReference type="InterPro" id="IPR036179">
    <property type="entry name" value="Ig-like_dom_sf"/>
</dbReference>
<feature type="chain" id="PRO_5039520034" evidence="6">
    <location>
        <begin position="20"/>
        <end position="544"/>
    </location>
</feature>
<evidence type="ECO:0000256" key="3">
    <source>
        <dbReference type="ARBA" id="ARBA00023157"/>
    </source>
</evidence>
<feature type="signal peptide" evidence="6">
    <location>
        <begin position="1"/>
        <end position="19"/>
    </location>
</feature>
<dbReference type="InterPro" id="IPR013098">
    <property type="entry name" value="Ig_I-set"/>
</dbReference>
<dbReference type="InterPro" id="IPR003599">
    <property type="entry name" value="Ig_sub"/>
</dbReference>
<evidence type="ECO:0000313" key="9">
    <source>
        <dbReference type="RefSeq" id="XP_052121218.1"/>
    </source>
</evidence>
<evidence type="ECO:0000256" key="1">
    <source>
        <dbReference type="ARBA" id="ARBA00004167"/>
    </source>
</evidence>
<dbReference type="RefSeq" id="XP_052121218.1">
    <property type="nucleotide sequence ID" value="XM_052265258.1"/>
</dbReference>
<feature type="domain" description="Ig-like" evidence="7">
    <location>
        <begin position="130"/>
        <end position="235"/>
    </location>
</feature>
<feature type="compositionally biased region" description="Basic and acidic residues" evidence="4">
    <location>
        <begin position="403"/>
        <end position="412"/>
    </location>
</feature>
<keyword evidence="5" id="KW-1133">Transmembrane helix</keyword>
<dbReference type="SUPFAM" id="SSF48726">
    <property type="entry name" value="Immunoglobulin"/>
    <property type="match status" value="2"/>
</dbReference>
<dbReference type="OrthoDB" id="6345017at2759"/>
<dbReference type="Gene3D" id="2.60.40.10">
    <property type="entry name" value="Immunoglobulins"/>
    <property type="match status" value="2"/>
</dbReference>
<dbReference type="KEGG" id="foc:113213170"/>
<dbReference type="PANTHER" id="PTHR45889:SF8">
    <property type="entry name" value="IG-LIKE DOMAIN-CONTAINING PROTEIN"/>
    <property type="match status" value="1"/>
</dbReference>
<evidence type="ECO:0000256" key="6">
    <source>
        <dbReference type="SAM" id="SignalP"/>
    </source>
</evidence>
<dbReference type="InterPro" id="IPR013783">
    <property type="entry name" value="Ig-like_fold"/>
</dbReference>
<evidence type="ECO:0000256" key="5">
    <source>
        <dbReference type="SAM" id="Phobius"/>
    </source>
</evidence>
<dbReference type="GeneID" id="113213170"/>
<dbReference type="PROSITE" id="PS50835">
    <property type="entry name" value="IG_LIKE"/>
    <property type="match status" value="1"/>
</dbReference>
<keyword evidence="3" id="KW-1015">Disulfide bond</keyword>
<organism evidence="8 9">
    <name type="scientific">Frankliniella occidentalis</name>
    <name type="common">Western flower thrips</name>
    <name type="synonym">Euthrips occidentalis</name>
    <dbReference type="NCBI Taxonomy" id="133901"/>
    <lineage>
        <taxon>Eukaryota</taxon>
        <taxon>Metazoa</taxon>
        <taxon>Ecdysozoa</taxon>
        <taxon>Arthropoda</taxon>
        <taxon>Hexapoda</taxon>
        <taxon>Insecta</taxon>
        <taxon>Pterygota</taxon>
        <taxon>Neoptera</taxon>
        <taxon>Paraneoptera</taxon>
        <taxon>Thysanoptera</taxon>
        <taxon>Terebrantia</taxon>
        <taxon>Thripoidea</taxon>
        <taxon>Thripidae</taxon>
        <taxon>Frankliniella</taxon>
    </lineage>
</organism>
<dbReference type="Pfam" id="PF08205">
    <property type="entry name" value="C2-set_2"/>
    <property type="match status" value="1"/>
</dbReference>
<sequence>MERVGVVLLLVASLQGLLAVHVEVFPAESVVSVGQNVSMLCRVSVPIQYCRIVVPGLEAPLNLNPVRGPTPPSNAVYLGDGLEKGHCGVSIPSVEDKYNGVFKCTVGVATEAHESEGAMVVVVARAPKVPPVMELTRPRDPQDSYQEGERFLATCEVPEGRPAANITWFIGDDPVTEDLARPEIFENRKDNLFSIRQNLTREVRWSDNGKELRCVASHPIIGMDPARTTARKRINVKFAPKPAPGDLEQFGFIEGEEGLIAVRIKANPKPSFLWTVGRENIDEGSLDTTGHFEVGFAEPKGYGEWETKLHIRPVTKDDVEREYRVQATNTIGQQDYVVRISTSSQPRAMAEMGAGAIVGIVIAVLLVLLIIFIVVFARATGRWCFAGGAATLRTGETGGDPEDPGKTEEAKRLTPKSRISTSVNSEQLLGQSSDTESADQGPAQKKNIKKKAKLPLTSMFKKAKDKVAGDTEILKAAVVTEEKDVEKAAQQVAQDVEKGKECVYAELTHSQAAERARPVVVRPEDDKTEYAEIVHTKDEKKSDK</sequence>
<accession>A0A9C6WYF5</accession>
<dbReference type="Proteomes" id="UP000504606">
    <property type="component" value="Unplaced"/>
</dbReference>
<evidence type="ECO:0000256" key="4">
    <source>
        <dbReference type="SAM" id="MobiDB-lite"/>
    </source>
</evidence>
<keyword evidence="8" id="KW-1185">Reference proteome</keyword>
<dbReference type="AlphaFoldDB" id="A0A9C6WYF5"/>
<dbReference type="InterPro" id="IPR013162">
    <property type="entry name" value="CD80_C2-set"/>
</dbReference>
<feature type="transmembrane region" description="Helical" evidence="5">
    <location>
        <begin position="352"/>
        <end position="377"/>
    </location>
</feature>